<evidence type="ECO:0008006" key="5">
    <source>
        <dbReference type="Google" id="ProtNLM"/>
    </source>
</evidence>
<name>A0A0G0F5U2_9BACT</name>
<keyword evidence="1" id="KW-0472">Membrane</keyword>
<dbReference type="InterPro" id="IPR043993">
    <property type="entry name" value="T4SS_pilin"/>
</dbReference>
<keyword evidence="2" id="KW-0732">Signal</keyword>
<dbReference type="EMBL" id="LBSA01000018">
    <property type="protein sequence ID" value="KKQ08890.1"/>
    <property type="molecule type" value="Genomic_DNA"/>
</dbReference>
<keyword evidence="1" id="KW-1133">Transmembrane helix</keyword>
<gene>
    <name evidence="3" type="ORF">US19_C0018G0007</name>
</gene>
<accession>A0A0G0F5U2</accession>
<evidence type="ECO:0000256" key="1">
    <source>
        <dbReference type="SAM" id="Phobius"/>
    </source>
</evidence>
<reference evidence="3 4" key="1">
    <citation type="journal article" date="2015" name="Nature">
        <title>rRNA introns, odd ribosomes, and small enigmatic genomes across a large radiation of phyla.</title>
        <authorList>
            <person name="Brown C.T."/>
            <person name="Hug L.A."/>
            <person name="Thomas B.C."/>
            <person name="Sharon I."/>
            <person name="Castelle C.J."/>
            <person name="Singh A."/>
            <person name="Wilkins M.J."/>
            <person name="Williams K.H."/>
            <person name="Banfield J.F."/>
        </authorList>
    </citation>
    <scope>NUCLEOTIDE SEQUENCE [LARGE SCALE GENOMIC DNA]</scope>
</reference>
<evidence type="ECO:0000256" key="2">
    <source>
        <dbReference type="SAM" id="SignalP"/>
    </source>
</evidence>
<evidence type="ECO:0000313" key="4">
    <source>
        <dbReference type="Proteomes" id="UP000034492"/>
    </source>
</evidence>
<comment type="caution">
    <text evidence="3">The sequence shown here is derived from an EMBL/GenBank/DDBJ whole genome shotgun (WGS) entry which is preliminary data.</text>
</comment>
<organism evidence="3 4">
    <name type="scientific">Candidatus Daviesbacteria bacterium GW2011_GWB1_36_5</name>
    <dbReference type="NCBI Taxonomy" id="1618426"/>
    <lineage>
        <taxon>Bacteria</taxon>
        <taxon>Candidatus Daviesiibacteriota</taxon>
    </lineage>
</organism>
<evidence type="ECO:0000313" key="3">
    <source>
        <dbReference type="EMBL" id="KKQ08890.1"/>
    </source>
</evidence>
<feature type="chain" id="PRO_5002531875" description="Integral membrane protein" evidence="2">
    <location>
        <begin position="27"/>
        <end position="134"/>
    </location>
</feature>
<dbReference type="Proteomes" id="UP000034492">
    <property type="component" value="Unassembled WGS sequence"/>
</dbReference>
<dbReference type="Pfam" id="PF18895">
    <property type="entry name" value="T4SS_pilin"/>
    <property type="match status" value="1"/>
</dbReference>
<feature type="transmembrane region" description="Helical" evidence="1">
    <location>
        <begin position="50"/>
        <end position="70"/>
    </location>
</feature>
<protein>
    <recommendedName>
        <fullName evidence="5">Integral membrane protein</fullName>
    </recommendedName>
</protein>
<feature type="signal peptide" evidence="2">
    <location>
        <begin position="1"/>
        <end position="26"/>
    </location>
</feature>
<keyword evidence="1" id="KW-0812">Transmembrane</keyword>
<feature type="transmembrane region" description="Helical" evidence="1">
    <location>
        <begin position="91"/>
        <end position="116"/>
    </location>
</feature>
<dbReference type="AlphaFoldDB" id="A0A0G0F5U2"/>
<proteinExistence type="predicted"/>
<sequence>MSSFKRPFSFIASGLTYLIVASSVYAQTNIQLTPPPGSINPNLNPQALPQLIINLLFGVAAFLALAYLMYGGIKWITSRGDKMQVEAARKHIVAAIIGLVVVAGAFFGLRVVFTILGAGGNNPLQNGFQLPVLQ</sequence>